<accession>A0A6J5FQX9</accession>
<reference evidence="1 2" key="1">
    <citation type="submission" date="2020-04" db="EMBL/GenBank/DDBJ databases">
        <authorList>
            <person name="De Canck E."/>
        </authorList>
    </citation>
    <scope>NUCLEOTIDE SEQUENCE [LARGE SCALE GENOMIC DNA]</scope>
    <source>
        <strain evidence="1 2">LMG 27177</strain>
    </source>
</reference>
<dbReference type="RefSeq" id="WP_175158685.1">
    <property type="nucleotide sequence ID" value="NZ_CADIKI010000003.1"/>
</dbReference>
<organism evidence="1 2">
    <name type="scientific">Paraburkholderia fynbosensis</name>
    <dbReference type="NCBI Taxonomy" id="1200993"/>
    <lineage>
        <taxon>Bacteria</taxon>
        <taxon>Pseudomonadati</taxon>
        <taxon>Pseudomonadota</taxon>
        <taxon>Betaproteobacteria</taxon>
        <taxon>Burkholderiales</taxon>
        <taxon>Burkholderiaceae</taxon>
        <taxon>Paraburkholderia</taxon>
    </lineage>
</organism>
<name>A0A6J5FQX9_9BURK</name>
<keyword evidence="2" id="KW-1185">Reference proteome</keyword>
<dbReference type="EMBL" id="CADIKI010000003">
    <property type="protein sequence ID" value="CAB3782908.1"/>
    <property type="molecule type" value="Genomic_DNA"/>
</dbReference>
<sequence>MRKYGMYEPLYQPGQQLSSDAFLPLEIRDNPAAAWREFRMLVDLYRSGVHLKHAATGLFSPKFTLKSRISAEQFTAFVDAQLGCDVWFINPFPQLAYWSFNVWMQGEHAHPGLRQAAQALLDASGIDWQLNDVPRQGNSTLSYCNFWVGSPRFWDAYVGQVLVPIADFLENNADHPAARAVMLDTTHTDPAPFLPFIVERLFSTYLSLTPQCKVASYPISGEQVADYCIDDFERLLVRNMRPLVERADMSGVFDQRLTGQMDFMCAIWQQHFFDVYTQTPHPHTGRLIAPPL</sequence>
<gene>
    <name evidence="1" type="ORF">LMG27177_01384</name>
</gene>
<dbReference type="AlphaFoldDB" id="A0A6J5FQX9"/>
<dbReference type="Proteomes" id="UP000494252">
    <property type="component" value="Unassembled WGS sequence"/>
</dbReference>
<protein>
    <submittedName>
        <fullName evidence="1">Uncharacterized protein</fullName>
    </submittedName>
</protein>
<proteinExistence type="predicted"/>
<evidence type="ECO:0000313" key="2">
    <source>
        <dbReference type="Proteomes" id="UP000494252"/>
    </source>
</evidence>
<evidence type="ECO:0000313" key="1">
    <source>
        <dbReference type="EMBL" id="CAB3782908.1"/>
    </source>
</evidence>